<dbReference type="EMBL" id="RWGY01000039">
    <property type="protein sequence ID" value="TVU08334.1"/>
    <property type="molecule type" value="Genomic_DNA"/>
</dbReference>
<proteinExistence type="predicted"/>
<evidence type="ECO:0000313" key="3">
    <source>
        <dbReference type="EMBL" id="TVU08334.1"/>
    </source>
</evidence>
<dbReference type="AlphaFoldDB" id="A0A5J9TAG9"/>
<keyword evidence="4" id="KW-1185">Reference proteome</keyword>
<dbReference type="Pfam" id="PF03352">
    <property type="entry name" value="Adenine_glyco"/>
    <property type="match status" value="1"/>
</dbReference>
<feature type="compositionally biased region" description="Pro residues" evidence="2">
    <location>
        <begin position="95"/>
        <end position="107"/>
    </location>
</feature>
<keyword evidence="1" id="KW-0479">Metal-binding</keyword>
<feature type="compositionally biased region" description="Gly residues" evidence="2">
    <location>
        <begin position="79"/>
        <end position="89"/>
    </location>
</feature>
<reference evidence="3 4" key="1">
    <citation type="journal article" date="2019" name="Sci. Rep.">
        <title>A high-quality genome of Eragrostis curvula grass provides insights into Poaceae evolution and supports new strategies to enhance forage quality.</title>
        <authorList>
            <person name="Carballo J."/>
            <person name="Santos B.A.C.M."/>
            <person name="Zappacosta D."/>
            <person name="Garbus I."/>
            <person name="Selva J.P."/>
            <person name="Gallo C.A."/>
            <person name="Diaz A."/>
            <person name="Albertini E."/>
            <person name="Caccamo M."/>
            <person name="Echenique V."/>
        </authorList>
    </citation>
    <scope>NUCLEOTIDE SEQUENCE [LARGE SCALE GENOMIC DNA]</scope>
    <source>
        <strain evidence="4">cv. Victoria</strain>
        <tissue evidence="3">Leaf</tissue>
    </source>
</reference>
<protein>
    <submittedName>
        <fullName evidence="3">Uncharacterized protein</fullName>
    </submittedName>
</protein>
<dbReference type="PANTHER" id="PTHR31116:SF5">
    <property type="entry name" value="OS06G0649800 PROTEIN"/>
    <property type="match status" value="1"/>
</dbReference>
<dbReference type="Gramene" id="TVU08334">
    <property type="protein sequence ID" value="TVU08334"/>
    <property type="gene ID" value="EJB05_41735"/>
</dbReference>
<dbReference type="Proteomes" id="UP000324897">
    <property type="component" value="Chromosome 3"/>
</dbReference>
<evidence type="ECO:0000256" key="1">
    <source>
        <dbReference type="PIRSR" id="PIRSR605019-1"/>
    </source>
</evidence>
<feature type="region of interest" description="Disordered" evidence="2">
    <location>
        <begin position="1"/>
        <end position="157"/>
    </location>
</feature>
<dbReference type="Gene3D" id="1.10.340.30">
    <property type="entry name" value="Hypothetical protein, domain 2"/>
    <property type="match status" value="1"/>
</dbReference>
<dbReference type="GO" id="GO:0046872">
    <property type="term" value="F:metal ion binding"/>
    <property type="evidence" value="ECO:0007669"/>
    <property type="project" value="UniProtKB-KW"/>
</dbReference>
<sequence length="422" mass="45714">MASMAGAPRVRSLNIAAPEAEAEARPVLVPGGNKARSGPANARKPSLKPQRKAEPGTPENVVVARAKKEEGPKKNAAAGEGGGRSGGAAKGASPLPSPRRTPPGPPPRESELSPQPSLSLSVSCSSDASTESTRVRASAGRVERSRSCKPTAPKHGKAAVKVVESVAAGAEVVAPATPMTAELEGKRRCAWVTPTTDACYVSFHDEEWGVPVHDDRRLFELLVLSGALAEITWPEILKRRQIFREIFVDFDPAAVSKINEKKLVAPGSIANSLLSEQKLRAIVENARQILKIVDEFGSFDRYCWGFLNYKPIVNQFRYPRQVPVKSPKADTISKDMVRRGFRGVGPTVIYSFMQAAGLTNDHLVSCFRFRECNANPTLRTSDPERVDKKADLKKDEMTTKICCEEVTANADMPMMMDALTVS</sequence>
<dbReference type="InterPro" id="IPR011257">
    <property type="entry name" value="DNA_glycosylase"/>
</dbReference>
<feature type="binding site" evidence="1">
    <location>
        <position position="189"/>
    </location>
    <ligand>
        <name>Zn(2+)</name>
        <dbReference type="ChEBI" id="CHEBI:29105"/>
    </ligand>
</feature>
<feature type="binding site" evidence="1">
    <location>
        <position position="366"/>
    </location>
    <ligand>
        <name>Zn(2+)</name>
        <dbReference type="ChEBI" id="CHEBI:29105"/>
    </ligand>
</feature>
<name>A0A5J9TAG9_9POAL</name>
<keyword evidence="1" id="KW-0862">Zinc</keyword>
<dbReference type="OrthoDB" id="3941538at2759"/>
<dbReference type="PANTHER" id="PTHR31116">
    <property type="entry name" value="OS04G0501200 PROTEIN"/>
    <property type="match status" value="1"/>
</dbReference>
<accession>A0A5J9TAG9</accession>
<feature type="binding site" evidence="1">
    <location>
        <position position="204"/>
    </location>
    <ligand>
        <name>Zn(2+)</name>
        <dbReference type="ChEBI" id="CHEBI:29105"/>
    </ligand>
</feature>
<feature type="binding site" evidence="1">
    <location>
        <position position="362"/>
    </location>
    <ligand>
        <name>Zn(2+)</name>
        <dbReference type="ChEBI" id="CHEBI:29105"/>
    </ligand>
</feature>
<comment type="caution">
    <text evidence="3">The sequence shown here is derived from an EMBL/GenBank/DDBJ whole genome shotgun (WGS) entry which is preliminary data.</text>
</comment>
<dbReference type="GO" id="GO:0006284">
    <property type="term" value="P:base-excision repair"/>
    <property type="evidence" value="ECO:0007669"/>
    <property type="project" value="InterPro"/>
</dbReference>
<dbReference type="InterPro" id="IPR005019">
    <property type="entry name" value="Adenine_glyco"/>
</dbReference>
<dbReference type="SUPFAM" id="SSF48150">
    <property type="entry name" value="DNA-glycosylase"/>
    <property type="match status" value="1"/>
</dbReference>
<organism evidence="3 4">
    <name type="scientific">Eragrostis curvula</name>
    <name type="common">weeping love grass</name>
    <dbReference type="NCBI Taxonomy" id="38414"/>
    <lineage>
        <taxon>Eukaryota</taxon>
        <taxon>Viridiplantae</taxon>
        <taxon>Streptophyta</taxon>
        <taxon>Embryophyta</taxon>
        <taxon>Tracheophyta</taxon>
        <taxon>Spermatophyta</taxon>
        <taxon>Magnoliopsida</taxon>
        <taxon>Liliopsida</taxon>
        <taxon>Poales</taxon>
        <taxon>Poaceae</taxon>
        <taxon>PACMAD clade</taxon>
        <taxon>Chloridoideae</taxon>
        <taxon>Eragrostideae</taxon>
        <taxon>Eragrostidinae</taxon>
        <taxon>Eragrostis</taxon>
    </lineage>
</organism>
<feature type="compositionally biased region" description="Low complexity" evidence="2">
    <location>
        <begin position="112"/>
        <end position="129"/>
    </location>
</feature>
<gene>
    <name evidence="3" type="ORF">EJB05_41735</name>
</gene>
<dbReference type="GO" id="GO:0008725">
    <property type="term" value="F:DNA-3-methyladenine glycosylase activity"/>
    <property type="evidence" value="ECO:0007669"/>
    <property type="project" value="InterPro"/>
</dbReference>
<evidence type="ECO:0000256" key="2">
    <source>
        <dbReference type="SAM" id="MobiDB-lite"/>
    </source>
</evidence>
<evidence type="ECO:0000313" key="4">
    <source>
        <dbReference type="Proteomes" id="UP000324897"/>
    </source>
</evidence>